<dbReference type="InterPro" id="IPR027417">
    <property type="entry name" value="P-loop_NTPase"/>
</dbReference>
<dbReference type="EMBL" id="DTCK01000041">
    <property type="protein sequence ID" value="HGQ36536.1"/>
    <property type="molecule type" value="Genomic_DNA"/>
</dbReference>
<dbReference type="Pfam" id="PF00437">
    <property type="entry name" value="T2SSE"/>
    <property type="match status" value="1"/>
</dbReference>
<evidence type="ECO:0000259" key="1">
    <source>
        <dbReference type="Pfam" id="PF00437"/>
    </source>
</evidence>
<dbReference type="EMBL" id="DTBD01000084">
    <property type="protein sequence ID" value="HGQ65271.1"/>
    <property type="molecule type" value="Genomic_DNA"/>
</dbReference>
<dbReference type="AlphaFoldDB" id="A0A7C4NQ66"/>
<dbReference type="SUPFAM" id="SSF52540">
    <property type="entry name" value="P-loop containing nucleoside triphosphate hydrolases"/>
    <property type="match status" value="1"/>
</dbReference>
<dbReference type="Gene3D" id="3.40.50.300">
    <property type="entry name" value="P-loop containing nucleotide triphosphate hydrolases"/>
    <property type="match status" value="1"/>
</dbReference>
<dbReference type="PANTHER" id="PTHR11603:SF147">
    <property type="entry name" value="MEMBRANE PROTEIN"/>
    <property type="match status" value="1"/>
</dbReference>
<protein>
    <submittedName>
        <fullName evidence="3">ATPase</fullName>
    </submittedName>
</protein>
<evidence type="ECO:0000313" key="3">
    <source>
        <dbReference type="EMBL" id="HGQ65271.1"/>
    </source>
</evidence>
<sequence length="518" mass="58344">MKVAFEEVYIPDTTVVIERTLSKIIKDGLIRGKIVIPKEYLTFFESRTSQGSALGLLCLQEISEVVDLARKREDIDVMILDSGHREAYVNDLSDLDNIARETAKKLGGKLLTHNSVQKMICSIMDVDVILLPRSADRELPFEKYFDNLTLSLHIKEGAPILAKKGKPGSWSLTIIDDRPQPREIVELLVEEIIKRAKAGEGIIEIEGRGIMLLQLGDYRIIIVAPPIGTGYEVTITRPIVRLKLEDYNLPPKVLKRLEEKAEGILIAGAPGMGKTTFAQALADYYARKGRIVKTIESPRDMKLPPIISQYSKFYASSRELHDVLLLSRPDYTVFDEMRDDEDFKIYVDLRLAGIGMIGVVHATSPIDAIQRFIGRVDIGMIPSIIDTVIFIERGIATKVYEVSMTVKLPTGLREADLARPVIEVRDFLTGELEYEIYVFGEQTVVVPVKKVLKELTSQSIIDFVKKYLPYVDVEVNDANKLLVINVPKTLYNASTLKVIKRVKKRANKSGYDIEVRIQ</sequence>
<comment type="caution">
    <text evidence="3">The sequence shown here is derived from an EMBL/GenBank/DDBJ whole genome shotgun (WGS) entry which is preliminary data.</text>
</comment>
<evidence type="ECO:0000313" key="2">
    <source>
        <dbReference type="EMBL" id="HGQ36536.1"/>
    </source>
</evidence>
<dbReference type="Gene3D" id="3.40.50.1010">
    <property type="entry name" value="5'-nuclease"/>
    <property type="match status" value="1"/>
</dbReference>
<organism evidence="3">
    <name type="scientific">Ignisphaera aggregans</name>
    <dbReference type="NCBI Taxonomy" id="334771"/>
    <lineage>
        <taxon>Archaea</taxon>
        <taxon>Thermoproteota</taxon>
        <taxon>Thermoprotei</taxon>
        <taxon>Desulfurococcales</taxon>
        <taxon>Desulfurococcaceae</taxon>
        <taxon>Ignisphaera</taxon>
    </lineage>
</organism>
<feature type="domain" description="Bacterial type II secretion system protein E" evidence="1">
    <location>
        <begin position="252"/>
        <end position="372"/>
    </location>
</feature>
<dbReference type="InterPro" id="IPR052041">
    <property type="entry name" value="Nucleic_acid_metab_PIN/TRAM"/>
</dbReference>
<proteinExistence type="predicted"/>
<reference evidence="3" key="1">
    <citation type="journal article" date="2020" name="mSystems">
        <title>Genome- and Community-Level Interaction Insights into Carbon Utilization and Element Cycling Functions of Hydrothermarchaeota in Hydrothermal Sediment.</title>
        <authorList>
            <person name="Zhou Z."/>
            <person name="Liu Y."/>
            <person name="Xu W."/>
            <person name="Pan J."/>
            <person name="Luo Z.H."/>
            <person name="Li M."/>
        </authorList>
    </citation>
    <scope>NUCLEOTIDE SEQUENCE [LARGE SCALE GENOMIC DNA]</scope>
    <source>
        <strain evidence="3">SpSt-637</strain>
        <strain evidence="2">SpSt-667</strain>
    </source>
</reference>
<dbReference type="InterPro" id="IPR001482">
    <property type="entry name" value="T2SS/T4SS_dom"/>
</dbReference>
<accession>A0A7C4NQ66</accession>
<name>A0A7C4NQ66_9CREN</name>
<dbReference type="PANTHER" id="PTHR11603">
    <property type="entry name" value="AAA FAMILY ATPASE"/>
    <property type="match status" value="1"/>
</dbReference>
<gene>
    <name evidence="3" type="ORF">ENU08_08530</name>
    <name evidence="2" type="ORF">ENU41_07705</name>
</gene>
<dbReference type="NCBIfam" id="NF010335">
    <property type="entry name" value="PRK13764.1"/>
    <property type="match status" value="1"/>
</dbReference>